<dbReference type="NCBIfam" id="NF009467">
    <property type="entry name" value="PRK12826.1-3"/>
    <property type="match status" value="1"/>
</dbReference>
<dbReference type="PRINTS" id="PR00081">
    <property type="entry name" value="GDHRDH"/>
</dbReference>
<proteinExistence type="inferred from homology"/>
<name>A0A2P2CA85_9ZZZZ</name>
<evidence type="ECO:0000256" key="3">
    <source>
        <dbReference type="ARBA" id="ARBA00023027"/>
    </source>
</evidence>
<dbReference type="Gene3D" id="3.40.50.720">
    <property type="entry name" value="NAD(P)-binding Rossmann-like Domain"/>
    <property type="match status" value="1"/>
</dbReference>
<dbReference type="GO" id="GO:0016491">
    <property type="term" value="F:oxidoreductase activity"/>
    <property type="evidence" value="ECO:0007669"/>
    <property type="project" value="UniProtKB-KW"/>
</dbReference>
<dbReference type="EMBL" id="CZKA01000050">
    <property type="protein sequence ID" value="CUR58918.1"/>
    <property type="molecule type" value="Genomic_DNA"/>
</dbReference>
<keyword evidence="3" id="KW-0520">NAD</keyword>
<organism evidence="4">
    <name type="scientific">metagenome</name>
    <dbReference type="NCBI Taxonomy" id="256318"/>
    <lineage>
        <taxon>unclassified sequences</taxon>
        <taxon>metagenomes</taxon>
    </lineage>
</organism>
<sequence>MSDITRFDDKVALITGGARGQGRSHAVNLARRGADVVLLDILEQIPSVEYEMSNQADMDETVALVEKEGRRAVPIKGDVRSWDDVQGAVDTALAEFGHLDLVSANAGVMATTGEPAQQLNAWHACVDTMLTGVYYTLRAATAPMVDSGRGGSIVITGSTSTFMGVAYNQRILNPGQIGYGAAKHGVLAIMRNFAKALGQYNVRVNLVAPQGVRTPMLMNPFFGPSVREGAPPGWMANVMNTDVVEPQDISEAVLWLLSDQARYVTGTAIPVDSGTLIY</sequence>
<dbReference type="InterPro" id="IPR020904">
    <property type="entry name" value="Sc_DH/Rdtase_CS"/>
</dbReference>
<protein>
    <submittedName>
        <fullName evidence="4">Putative enzyme</fullName>
        <ecNumber evidence="4">1.-.-.-</ecNumber>
    </submittedName>
</protein>
<dbReference type="InterPro" id="IPR023985">
    <property type="entry name" value="SDR_subfam_1"/>
</dbReference>
<gene>
    <name evidence="4" type="ORF">NOCA2540109</name>
</gene>
<dbReference type="PANTHER" id="PTHR43180:SF66">
    <property type="entry name" value="SHORT-CHAIN DEHYDROGENASE_REDUCTASE FAMILY PROTEIN"/>
    <property type="match status" value="1"/>
</dbReference>
<dbReference type="CDD" id="cd05233">
    <property type="entry name" value="SDR_c"/>
    <property type="match status" value="1"/>
</dbReference>
<evidence type="ECO:0000256" key="1">
    <source>
        <dbReference type="ARBA" id="ARBA00006484"/>
    </source>
</evidence>
<dbReference type="PROSITE" id="PS00061">
    <property type="entry name" value="ADH_SHORT"/>
    <property type="match status" value="1"/>
</dbReference>
<evidence type="ECO:0000313" key="4">
    <source>
        <dbReference type="EMBL" id="CUR58918.1"/>
    </source>
</evidence>
<dbReference type="InterPro" id="IPR036291">
    <property type="entry name" value="NAD(P)-bd_dom_sf"/>
</dbReference>
<dbReference type="FunFam" id="3.40.50.720:FF:000084">
    <property type="entry name" value="Short-chain dehydrogenase reductase"/>
    <property type="match status" value="1"/>
</dbReference>
<reference evidence="4" key="1">
    <citation type="submission" date="2015-08" db="EMBL/GenBank/DDBJ databases">
        <authorList>
            <person name="Babu N.S."/>
            <person name="Beckwith C.J."/>
            <person name="Beseler K.G."/>
            <person name="Brison A."/>
            <person name="Carone J.V."/>
            <person name="Caskin T.P."/>
            <person name="Diamond M."/>
            <person name="Durham M.E."/>
            <person name="Foxe J.M."/>
            <person name="Go M."/>
            <person name="Henderson B.A."/>
            <person name="Jones I.B."/>
            <person name="McGettigan J.A."/>
            <person name="Micheletti S.J."/>
            <person name="Nasrallah M.E."/>
            <person name="Ortiz D."/>
            <person name="Piller C.R."/>
            <person name="Privatt S.R."/>
            <person name="Schneider S.L."/>
            <person name="Sharp S."/>
            <person name="Smith T.C."/>
            <person name="Stanton J.D."/>
            <person name="Ullery H.E."/>
            <person name="Wilson R.J."/>
            <person name="Serrano M.G."/>
            <person name="Buck G."/>
            <person name="Lee V."/>
            <person name="Wang Y."/>
            <person name="Carvalho R."/>
            <person name="Voegtly L."/>
            <person name="Shi R."/>
            <person name="Duckworth R."/>
            <person name="Johnson A."/>
            <person name="Loviza R."/>
            <person name="Walstead R."/>
            <person name="Shah Z."/>
            <person name="Kiflezghi M."/>
            <person name="Wade K."/>
            <person name="Ball S.L."/>
            <person name="Bradley K.W."/>
            <person name="Asai D.J."/>
            <person name="Bowman C.A."/>
            <person name="Russell D.A."/>
            <person name="Pope W.H."/>
            <person name="Jacobs-Sera D."/>
            <person name="Hendrix R.W."/>
            <person name="Hatfull G.F."/>
        </authorList>
    </citation>
    <scope>NUCLEOTIDE SEQUENCE</scope>
</reference>
<accession>A0A2P2CA85</accession>
<dbReference type="AlphaFoldDB" id="A0A2P2CA85"/>
<dbReference type="SUPFAM" id="SSF51735">
    <property type="entry name" value="NAD(P)-binding Rossmann-fold domains"/>
    <property type="match status" value="1"/>
</dbReference>
<comment type="similarity">
    <text evidence="1">Belongs to the short-chain dehydrogenases/reductases (SDR) family.</text>
</comment>
<dbReference type="InterPro" id="IPR002347">
    <property type="entry name" value="SDR_fam"/>
</dbReference>
<dbReference type="EC" id="1.-.-.-" evidence="4"/>
<dbReference type="Pfam" id="PF13561">
    <property type="entry name" value="adh_short_C2"/>
    <property type="match status" value="1"/>
</dbReference>
<dbReference type="NCBIfam" id="TIGR03971">
    <property type="entry name" value="SDR_subfam_1"/>
    <property type="match status" value="1"/>
</dbReference>
<keyword evidence="2 4" id="KW-0560">Oxidoreductase</keyword>
<evidence type="ECO:0000256" key="2">
    <source>
        <dbReference type="ARBA" id="ARBA00023002"/>
    </source>
</evidence>
<dbReference type="PANTHER" id="PTHR43180">
    <property type="entry name" value="3-OXOACYL-(ACYL-CARRIER-PROTEIN) REDUCTASE (AFU_ORTHOLOGUE AFUA_6G11210)"/>
    <property type="match status" value="1"/>
</dbReference>